<protein>
    <submittedName>
        <fullName evidence="1">Uncharacterized protein</fullName>
    </submittedName>
</protein>
<accession>A0AAV7RNK4</accession>
<sequence length="116" mass="12910">MEHRTLGSVAVQCFYQSWTPSGIEFLSYFNYYPNMQESMQVSVASTRAPLLSWRRVETLNTVRALNTVLGCPGDAQRRRAHAALRCPGDESTPRALCASTISSICVSRFVCSVESK</sequence>
<organism evidence="1 2">
    <name type="scientific">Pleurodeles waltl</name>
    <name type="common">Iberian ribbed newt</name>
    <dbReference type="NCBI Taxonomy" id="8319"/>
    <lineage>
        <taxon>Eukaryota</taxon>
        <taxon>Metazoa</taxon>
        <taxon>Chordata</taxon>
        <taxon>Craniata</taxon>
        <taxon>Vertebrata</taxon>
        <taxon>Euteleostomi</taxon>
        <taxon>Amphibia</taxon>
        <taxon>Batrachia</taxon>
        <taxon>Caudata</taxon>
        <taxon>Salamandroidea</taxon>
        <taxon>Salamandridae</taxon>
        <taxon>Pleurodelinae</taxon>
        <taxon>Pleurodeles</taxon>
    </lineage>
</organism>
<evidence type="ECO:0000313" key="2">
    <source>
        <dbReference type="Proteomes" id="UP001066276"/>
    </source>
</evidence>
<comment type="caution">
    <text evidence="1">The sequence shown here is derived from an EMBL/GenBank/DDBJ whole genome shotgun (WGS) entry which is preliminary data.</text>
</comment>
<name>A0AAV7RNK4_PLEWA</name>
<reference evidence="1" key="1">
    <citation type="journal article" date="2022" name="bioRxiv">
        <title>Sequencing and chromosome-scale assembly of the giantPleurodeles waltlgenome.</title>
        <authorList>
            <person name="Brown T."/>
            <person name="Elewa A."/>
            <person name="Iarovenko S."/>
            <person name="Subramanian E."/>
            <person name="Araus A.J."/>
            <person name="Petzold A."/>
            <person name="Susuki M."/>
            <person name="Suzuki K.-i.T."/>
            <person name="Hayashi T."/>
            <person name="Toyoda A."/>
            <person name="Oliveira C."/>
            <person name="Osipova E."/>
            <person name="Leigh N.D."/>
            <person name="Simon A."/>
            <person name="Yun M.H."/>
        </authorList>
    </citation>
    <scope>NUCLEOTIDE SEQUENCE</scope>
    <source>
        <strain evidence="1">20211129_DDA</strain>
        <tissue evidence="1">Liver</tissue>
    </source>
</reference>
<proteinExistence type="predicted"/>
<evidence type="ECO:0000313" key="1">
    <source>
        <dbReference type="EMBL" id="KAJ1153085.1"/>
    </source>
</evidence>
<dbReference type="Proteomes" id="UP001066276">
    <property type="component" value="Chromosome 5"/>
</dbReference>
<dbReference type="AlphaFoldDB" id="A0AAV7RNK4"/>
<keyword evidence="2" id="KW-1185">Reference proteome</keyword>
<gene>
    <name evidence="1" type="ORF">NDU88_005852</name>
</gene>
<dbReference type="EMBL" id="JANPWB010000009">
    <property type="protein sequence ID" value="KAJ1153085.1"/>
    <property type="molecule type" value="Genomic_DNA"/>
</dbReference>